<dbReference type="Proteomes" id="UP000824225">
    <property type="component" value="Unassembled WGS sequence"/>
</dbReference>
<evidence type="ECO:0000313" key="2">
    <source>
        <dbReference type="Proteomes" id="UP000824225"/>
    </source>
</evidence>
<gene>
    <name evidence="1" type="ORF">H9962_07005</name>
</gene>
<dbReference type="GO" id="GO:0003677">
    <property type="term" value="F:DNA binding"/>
    <property type="evidence" value="ECO:0007669"/>
    <property type="project" value="UniProtKB-KW"/>
</dbReference>
<protein>
    <submittedName>
        <fullName evidence="1">DNA-binding protein</fullName>
    </submittedName>
</protein>
<evidence type="ECO:0000313" key="1">
    <source>
        <dbReference type="EMBL" id="HJA08921.1"/>
    </source>
</evidence>
<proteinExistence type="predicted"/>
<organism evidence="1 2">
    <name type="scientific">Candidatus Mailhella merdigallinarum</name>
    <dbReference type="NCBI Taxonomy" id="2838658"/>
    <lineage>
        <taxon>Bacteria</taxon>
        <taxon>Pseudomonadati</taxon>
        <taxon>Thermodesulfobacteriota</taxon>
        <taxon>Desulfovibrionia</taxon>
        <taxon>Desulfovibrionales</taxon>
        <taxon>Desulfovibrionaceae</taxon>
        <taxon>Mailhella</taxon>
    </lineage>
</organism>
<reference evidence="1" key="1">
    <citation type="journal article" date="2021" name="PeerJ">
        <title>Extensive microbial diversity within the chicken gut microbiome revealed by metagenomics and culture.</title>
        <authorList>
            <person name="Gilroy R."/>
            <person name="Ravi A."/>
            <person name="Getino M."/>
            <person name="Pursley I."/>
            <person name="Horton D.L."/>
            <person name="Alikhan N.F."/>
            <person name="Baker D."/>
            <person name="Gharbi K."/>
            <person name="Hall N."/>
            <person name="Watson M."/>
            <person name="Adriaenssens E.M."/>
            <person name="Foster-Nyarko E."/>
            <person name="Jarju S."/>
            <person name="Secka A."/>
            <person name="Antonio M."/>
            <person name="Oren A."/>
            <person name="Chaudhuri R.R."/>
            <person name="La Ragione R."/>
            <person name="Hildebrand F."/>
            <person name="Pallen M.J."/>
        </authorList>
    </citation>
    <scope>NUCLEOTIDE SEQUENCE</scope>
    <source>
        <strain evidence="1">CHK186-16707</strain>
    </source>
</reference>
<keyword evidence="1" id="KW-0238">DNA-binding</keyword>
<accession>A0A9D2HEX0</accession>
<name>A0A9D2HEX0_9BACT</name>
<comment type="caution">
    <text evidence="1">The sequence shown here is derived from an EMBL/GenBank/DDBJ whole genome shotgun (WGS) entry which is preliminary data.</text>
</comment>
<dbReference type="EMBL" id="DXAN01000023">
    <property type="protein sequence ID" value="HJA08921.1"/>
    <property type="molecule type" value="Genomic_DNA"/>
</dbReference>
<reference evidence="1" key="2">
    <citation type="submission" date="2021-04" db="EMBL/GenBank/DDBJ databases">
        <authorList>
            <person name="Gilroy R."/>
        </authorList>
    </citation>
    <scope>NUCLEOTIDE SEQUENCE</scope>
    <source>
        <strain evidence="1">CHK186-16707</strain>
    </source>
</reference>
<dbReference type="NCBIfam" id="TIGR04111">
    <property type="entry name" value="BcepMu_gp16"/>
    <property type="match status" value="1"/>
</dbReference>
<sequence>MQRIDRTKHLERCRRAKAEFEWRGVCIGEWAREHNFCPQTVYDVLNGRIMGRRGEAHRVAVALGIKEGATA</sequence>
<dbReference type="InterPro" id="IPR026365">
    <property type="entry name" value="BcepMu_gp16"/>
</dbReference>
<dbReference type="AlphaFoldDB" id="A0A9D2HEX0"/>